<proteinExistence type="predicted"/>
<dbReference type="Proteomes" id="UP000624709">
    <property type="component" value="Unassembled WGS sequence"/>
</dbReference>
<dbReference type="SUPFAM" id="SSF52091">
    <property type="entry name" value="SpoIIaa-like"/>
    <property type="match status" value="1"/>
</dbReference>
<dbReference type="Gene3D" id="3.30.750.24">
    <property type="entry name" value="STAS domain"/>
    <property type="match status" value="1"/>
</dbReference>
<reference evidence="2 3" key="1">
    <citation type="submission" date="2021-01" db="EMBL/GenBank/DDBJ databases">
        <title>Whole genome shotgun sequence of Actinoplanes palleronii NBRC 14916.</title>
        <authorList>
            <person name="Komaki H."/>
            <person name="Tamura T."/>
        </authorList>
    </citation>
    <scope>NUCLEOTIDE SEQUENCE [LARGE SCALE GENOMIC DNA]</scope>
    <source>
        <strain evidence="2 3">NBRC 14916</strain>
    </source>
</reference>
<evidence type="ECO:0000313" key="2">
    <source>
        <dbReference type="EMBL" id="GIE65798.1"/>
    </source>
</evidence>
<evidence type="ECO:0000313" key="3">
    <source>
        <dbReference type="Proteomes" id="UP000624709"/>
    </source>
</evidence>
<protein>
    <recommendedName>
        <fullName evidence="1">STAS domain-containing protein</fullName>
    </recommendedName>
</protein>
<dbReference type="EMBL" id="BOMS01000025">
    <property type="protein sequence ID" value="GIE65798.1"/>
    <property type="molecule type" value="Genomic_DNA"/>
</dbReference>
<accession>A0ABQ4B560</accession>
<gene>
    <name evidence="2" type="ORF">Apa02nite_019060</name>
</gene>
<organism evidence="2 3">
    <name type="scientific">Actinoplanes palleronii</name>
    <dbReference type="NCBI Taxonomy" id="113570"/>
    <lineage>
        <taxon>Bacteria</taxon>
        <taxon>Bacillati</taxon>
        <taxon>Actinomycetota</taxon>
        <taxon>Actinomycetes</taxon>
        <taxon>Micromonosporales</taxon>
        <taxon>Micromonosporaceae</taxon>
        <taxon>Actinoplanes</taxon>
    </lineage>
</organism>
<dbReference type="CDD" id="cd07043">
    <property type="entry name" value="STAS_anti-anti-sigma_factors"/>
    <property type="match status" value="1"/>
</dbReference>
<name>A0ABQ4B560_9ACTN</name>
<dbReference type="InterPro" id="IPR036513">
    <property type="entry name" value="STAS_dom_sf"/>
</dbReference>
<sequence length="110" mass="11767">MDQEGEDPTFSATGVVTGDRVTVTVTGEVDMATADALFQAATPARITGATIDLRAVSFFDSAAIHTLVRLAEVYPGTFEVFPSDRVRRVLDISGLGEQPWLRPAQTDQPG</sequence>
<dbReference type="InterPro" id="IPR002645">
    <property type="entry name" value="STAS_dom"/>
</dbReference>
<comment type="caution">
    <text evidence="2">The sequence shown here is derived from an EMBL/GenBank/DDBJ whole genome shotgun (WGS) entry which is preliminary data.</text>
</comment>
<feature type="domain" description="STAS" evidence="1">
    <location>
        <begin position="21"/>
        <end position="110"/>
    </location>
</feature>
<keyword evidence="3" id="KW-1185">Reference proteome</keyword>
<dbReference type="PROSITE" id="PS50801">
    <property type="entry name" value="STAS"/>
    <property type="match status" value="1"/>
</dbReference>
<dbReference type="RefSeq" id="WP_203824708.1">
    <property type="nucleotide sequence ID" value="NZ_BAAATY010000002.1"/>
</dbReference>
<evidence type="ECO:0000259" key="1">
    <source>
        <dbReference type="PROSITE" id="PS50801"/>
    </source>
</evidence>
<dbReference type="Pfam" id="PF01740">
    <property type="entry name" value="STAS"/>
    <property type="match status" value="1"/>
</dbReference>